<dbReference type="RefSeq" id="WP_110464422.1">
    <property type="nucleotide sequence ID" value="NZ_JAMOFZ010000001.1"/>
</dbReference>
<dbReference type="AlphaFoldDB" id="A0A318SLT3"/>
<reference evidence="1 2" key="1">
    <citation type="submission" date="2018-06" db="EMBL/GenBank/DDBJ databases">
        <title>Genomic Encyclopedia of Type Strains, Phase III (KMG-III): the genomes of soil and plant-associated and newly described type strains.</title>
        <authorList>
            <person name="Whitman W."/>
        </authorList>
    </citation>
    <scope>NUCLEOTIDE SEQUENCE [LARGE SCALE GENOMIC DNA]</scope>
    <source>
        <strain evidence="1 2">CECT 7646</strain>
    </source>
</reference>
<evidence type="ECO:0000313" key="1">
    <source>
        <dbReference type="EMBL" id="PYE79458.1"/>
    </source>
</evidence>
<comment type="caution">
    <text evidence="1">The sequence shown here is derived from an EMBL/GenBank/DDBJ whole genome shotgun (WGS) entry which is preliminary data.</text>
</comment>
<name>A0A318SLT3_9BURK</name>
<dbReference type="Proteomes" id="UP000247540">
    <property type="component" value="Unassembled WGS sequence"/>
</dbReference>
<gene>
    <name evidence="1" type="ORF">DFQ15_102191</name>
</gene>
<dbReference type="OrthoDB" id="9154734at2"/>
<proteinExistence type="predicted"/>
<organism evidence="1 2">
    <name type="scientific">Xylophilus ampelinus</name>
    <dbReference type="NCBI Taxonomy" id="54067"/>
    <lineage>
        <taxon>Bacteria</taxon>
        <taxon>Pseudomonadati</taxon>
        <taxon>Pseudomonadota</taxon>
        <taxon>Betaproteobacteria</taxon>
        <taxon>Burkholderiales</taxon>
        <taxon>Xylophilus</taxon>
    </lineage>
</organism>
<accession>A0A318SLT3</accession>
<keyword evidence="2" id="KW-1185">Reference proteome</keyword>
<protein>
    <recommendedName>
        <fullName evidence="3">Tail assembly chaperone</fullName>
    </recommendedName>
</protein>
<sequence>MAISIVVSETVSFKVKGTINNATGTPEPFDFRLTCERLDQEQINAKQKEDGEQPLADFLVEVTTDWSGVKTQAKENVPFSEDAYRSLLKIPGLAYLTYRTYLAEVGAKEKN</sequence>
<evidence type="ECO:0008006" key="3">
    <source>
        <dbReference type="Google" id="ProtNLM"/>
    </source>
</evidence>
<dbReference type="EMBL" id="QJTC01000002">
    <property type="protein sequence ID" value="PYE79458.1"/>
    <property type="molecule type" value="Genomic_DNA"/>
</dbReference>
<evidence type="ECO:0000313" key="2">
    <source>
        <dbReference type="Proteomes" id="UP000247540"/>
    </source>
</evidence>